<evidence type="ECO:0000313" key="2">
    <source>
        <dbReference type="EMBL" id="VAW91218.1"/>
    </source>
</evidence>
<accession>A0A3B0ZCS2</accession>
<dbReference type="EMBL" id="UOFR01000009">
    <property type="protein sequence ID" value="VAW91218.1"/>
    <property type="molecule type" value="Genomic_DNA"/>
</dbReference>
<sequence length="20" mass="2285">MPKTRPSYTTEFKQEAASLV</sequence>
<organism evidence="2">
    <name type="scientific">hydrothermal vent metagenome</name>
    <dbReference type="NCBI Taxonomy" id="652676"/>
    <lineage>
        <taxon>unclassified sequences</taxon>
        <taxon>metagenomes</taxon>
        <taxon>ecological metagenomes</taxon>
    </lineage>
</organism>
<feature type="region of interest" description="Disordered" evidence="1">
    <location>
        <begin position="1"/>
        <end position="20"/>
    </location>
</feature>
<reference evidence="2" key="1">
    <citation type="submission" date="2018-06" db="EMBL/GenBank/DDBJ databases">
        <authorList>
            <person name="Zhirakovskaya E."/>
        </authorList>
    </citation>
    <scope>NUCLEOTIDE SEQUENCE</scope>
</reference>
<name>A0A3B0ZCS2_9ZZZZ</name>
<proteinExistence type="predicted"/>
<dbReference type="AlphaFoldDB" id="A0A3B0ZCS2"/>
<protein>
    <submittedName>
        <fullName evidence="2">Uncharacterized protein</fullName>
    </submittedName>
</protein>
<evidence type="ECO:0000256" key="1">
    <source>
        <dbReference type="SAM" id="MobiDB-lite"/>
    </source>
</evidence>
<feature type="non-terminal residue" evidence="2">
    <location>
        <position position="20"/>
    </location>
</feature>
<gene>
    <name evidence="2" type="ORF">MNBD_GAMMA21-2117</name>
</gene>
<feature type="compositionally biased region" description="Polar residues" evidence="1">
    <location>
        <begin position="1"/>
        <end position="11"/>
    </location>
</feature>